<dbReference type="AlphaFoldDB" id="D2BVJ8"/>
<reference evidence="1" key="1">
    <citation type="submission" date="2009-12" db="EMBL/GenBank/DDBJ databases">
        <title>Complete sequence of Dickeya dadantii Ech586.</title>
        <authorList>
            <consortium name="US DOE Joint Genome Institute"/>
            <person name="Lucas S."/>
            <person name="Copeland A."/>
            <person name="Lapidus A."/>
            <person name="Glavina del Rio T."/>
            <person name="Tice H."/>
            <person name="Bruce D."/>
            <person name="Goodwin L."/>
            <person name="Pitluck S."/>
            <person name="Munk A.C."/>
            <person name="Brettin T."/>
            <person name="Detter J.C."/>
            <person name="Han C."/>
            <person name="Tapia R."/>
            <person name="Larimer F."/>
            <person name="Land M."/>
            <person name="Hauser L."/>
            <person name="Kyrpides N."/>
            <person name="Mikhailova N."/>
            <person name="Balakrishnan V."/>
            <person name="Glasner J."/>
            <person name="Perna N.T."/>
        </authorList>
    </citation>
    <scope>NUCLEOTIDE SEQUENCE [LARGE SCALE GENOMIC DNA]</scope>
    <source>
        <strain evidence="1">Ech586</strain>
    </source>
</reference>
<sequence>MVKKIKIITPWLLSIDLAKIINASLLSFCLGLI</sequence>
<dbReference type="KEGG" id="ddc:Dd586_1268"/>
<accession>D2BVJ8</accession>
<organism evidence="1 2">
    <name type="scientific">Dickeya zeae (strain Ech586)</name>
    <name type="common">Dickeya dadantii (strain Ech586)</name>
    <dbReference type="NCBI Taxonomy" id="590409"/>
    <lineage>
        <taxon>Bacteria</taxon>
        <taxon>Pseudomonadati</taxon>
        <taxon>Pseudomonadota</taxon>
        <taxon>Gammaproteobacteria</taxon>
        <taxon>Enterobacterales</taxon>
        <taxon>Pectobacteriaceae</taxon>
        <taxon>Dickeya</taxon>
        <taxon>Dickeya parazeae</taxon>
    </lineage>
</organism>
<evidence type="ECO:0000313" key="1">
    <source>
        <dbReference type="EMBL" id="ACZ76152.1"/>
    </source>
</evidence>
<keyword evidence="2" id="KW-1185">Reference proteome</keyword>
<proteinExistence type="predicted"/>
<gene>
    <name evidence="1" type="ordered locus">Dd586_1268</name>
</gene>
<name>D2BVJ8_DICZ5</name>
<dbReference type="Proteomes" id="UP000001446">
    <property type="component" value="Chromosome"/>
</dbReference>
<evidence type="ECO:0000313" key="2">
    <source>
        <dbReference type="Proteomes" id="UP000001446"/>
    </source>
</evidence>
<dbReference type="HOGENOM" id="CLU_3381579_0_0_6"/>
<protein>
    <submittedName>
        <fullName evidence="1">Uncharacterized protein</fullName>
    </submittedName>
</protein>
<dbReference type="EMBL" id="CP001836">
    <property type="protein sequence ID" value="ACZ76152.1"/>
    <property type="molecule type" value="Genomic_DNA"/>
</dbReference>